<evidence type="ECO:0000256" key="2">
    <source>
        <dbReference type="ARBA" id="ARBA00004752"/>
    </source>
</evidence>
<dbReference type="Pfam" id="PF08245">
    <property type="entry name" value="Mur_ligase_M"/>
    <property type="match status" value="1"/>
</dbReference>
<dbReference type="SUPFAM" id="SSF51984">
    <property type="entry name" value="MurCD N-terminal domain"/>
    <property type="match status" value="1"/>
</dbReference>
<dbReference type="Gene3D" id="3.40.50.720">
    <property type="entry name" value="NAD(P)-binding Rossmann-like Domain"/>
    <property type="match status" value="1"/>
</dbReference>
<keyword evidence="5 14" id="KW-0436">Ligase</keyword>
<comment type="catalytic activity">
    <reaction evidence="13 14">
        <text>UDP-N-acetyl-alpha-D-muramate + L-alanine + ATP = UDP-N-acetyl-alpha-D-muramoyl-L-alanine + ADP + phosphate + H(+)</text>
        <dbReference type="Rhea" id="RHEA:23372"/>
        <dbReference type="ChEBI" id="CHEBI:15378"/>
        <dbReference type="ChEBI" id="CHEBI:30616"/>
        <dbReference type="ChEBI" id="CHEBI:43474"/>
        <dbReference type="ChEBI" id="CHEBI:57972"/>
        <dbReference type="ChEBI" id="CHEBI:70757"/>
        <dbReference type="ChEBI" id="CHEBI:83898"/>
        <dbReference type="ChEBI" id="CHEBI:456216"/>
        <dbReference type="EC" id="6.3.2.8"/>
    </reaction>
</comment>
<keyword evidence="7 14" id="KW-0547">Nucleotide-binding</keyword>
<dbReference type="UniPathway" id="UPA00219"/>
<evidence type="ECO:0000256" key="11">
    <source>
        <dbReference type="ARBA" id="ARBA00023306"/>
    </source>
</evidence>
<keyword evidence="11 14" id="KW-0131">Cell cycle</keyword>
<evidence type="ECO:0000256" key="6">
    <source>
        <dbReference type="ARBA" id="ARBA00022618"/>
    </source>
</evidence>
<evidence type="ECO:0000256" key="10">
    <source>
        <dbReference type="ARBA" id="ARBA00022984"/>
    </source>
</evidence>
<name>A0A1T4QJU4_9BACT</name>
<dbReference type="NCBIfam" id="TIGR01082">
    <property type="entry name" value="murC"/>
    <property type="match status" value="1"/>
</dbReference>
<comment type="function">
    <text evidence="14">Cell wall formation.</text>
</comment>
<dbReference type="EMBL" id="FUWU01000049">
    <property type="protein sequence ID" value="SKA03926.1"/>
    <property type="molecule type" value="Genomic_DNA"/>
</dbReference>
<evidence type="ECO:0000256" key="14">
    <source>
        <dbReference type="HAMAP-Rule" id="MF_00046"/>
    </source>
</evidence>
<evidence type="ECO:0000313" key="18">
    <source>
        <dbReference type="EMBL" id="SKA03926.1"/>
    </source>
</evidence>
<keyword evidence="8 14" id="KW-0067">ATP-binding</keyword>
<keyword evidence="4 14" id="KW-0963">Cytoplasm</keyword>
<organism evidence="18 19">
    <name type="scientific">Fibrobacter intestinalis</name>
    <dbReference type="NCBI Taxonomy" id="28122"/>
    <lineage>
        <taxon>Bacteria</taxon>
        <taxon>Pseudomonadati</taxon>
        <taxon>Fibrobacterota</taxon>
        <taxon>Fibrobacteria</taxon>
        <taxon>Fibrobacterales</taxon>
        <taxon>Fibrobacteraceae</taxon>
        <taxon>Fibrobacter</taxon>
    </lineage>
</organism>
<evidence type="ECO:0000256" key="12">
    <source>
        <dbReference type="ARBA" id="ARBA00023316"/>
    </source>
</evidence>
<comment type="similarity">
    <text evidence="14">Belongs to the MurCDEF family.</text>
</comment>
<dbReference type="STRING" id="28122.SAMN02745108_02311"/>
<evidence type="ECO:0000256" key="9">
    <source>
        <dbReference type="ARBA" id="ARBA00022960"/>
    </source>
</evidence>
<feature type="binding site" evidence="14">
    <location>
        <begin position="116"/>
        <end position="122"/>
    </location>
    <ligand>
        <name>ATP</name>
        <dbReference type="ChEBI" id="CHEBI:30616"/>
    </ligand>
</feature>
<dbReference type="GO" id="GO:0009252">
    <property type="term" value="P:peptidoglycan biosynthetic process"/>
    <property type="evidence" value="ECO:0007669"/>
    <property type="project" value="UniProtKB-UniRule"/>
</dbReference>
<evidence type="ECO:0000256" key="5">
    <source>
        <dbReference type="ARBA" id="ARBA00022598"/>
    </source>
</evidence>
<feature type="domain" description="Mur ligase central" evidence="17">
    <location>
        <begin position="114"/>
        <end position="292"/>
    </location>
</feature>
<keyword evidence="10 14" id="KW-0573">Peptidoglycan synthesis</keyword>
<gene>
    <name evidence="14" type="primary">murC</name>
    <name evidence="18" type="ORF">SAMN02745108_02311</name>
</gene>
<dbReference type="Proteomes" id="UP000190449">
    <property type="component" value="Unassembled WGS sequence"/>
</dbReference>
<reference evidence="18 19" key="1">
    <citation type="submission" date="2017-02" db="EMBL/GenBank/DDBJ databases">
        <authorList>
            <person name="Peterson S.W."/>
        </authorList>
    </citation>
    <scope>NUCLEOTIDE SEQUENCE [LARGE SCALE GENOMIC DNA]</scope>
    <source>
        <strain evidence="18 19">ATCC 43854</strain>
    </source>
</reference>
<dbReference type="HAMAP" id="MF_00046">
    <property type="entry name" value="MurC"/>
    <property type="match status" value="1"/>
</dbReference>
<keyword evidence="9 14" id="KW-0133">Cell shape</keyword>
<evidence type="ECO:0000256" key="3">
    <source>
        <dbReference type="ARBA" id="ARBA00012211"/>
    </source>
</evidence>
<dbReference type="Pfam" id="PF01225">
    <property type="entry name" value="Mur_ligase"/>
    <property type="match status" value="1"/>
</dbReference>
<dbReference type="SUPFAM" id="SSF53244">
    <property type="entry name" value="MurD-like peptide ligases, peptide-binding domain"/>
    <property type="match status" value="1"/>
</dbReference>
<dbReference type="GO" id="GO:0051301">
    <property type="term" value="P:cell division"/>
    <property type="evidence" value="ECO:0007669"/>
    <property type="project" value="UniProtKB-KW"/>
</dbReference>
<dbReference type="GO" id="GO:0008763">
    <property type="term" value="F:UDP-N-acetylmuramate-L-alanine ligase activity"/>
    <property type="evidence" value="ECO:0007669"/>
    <property type="project" value="UniProtKB-UniRule"/>
</dbReference>
<evidence type="ECO:0000259" key="16">
    <source>
        <dbReference type="Pfam" id="PF02875"/>
    </source>
</evidence>
<evidence type="ECO:0000256" key="8">
    <source>
        <dbReference type="ARBA" id="ARBA00022840"/>
    </source>
</evidence>
<dbReference type="RefSeq" id="WP_078777049.1">
    <property type="nucleotide sequence ID" value="NZ_FUWU01000049.1"/>
</dbReference>
<dbReference type="PANTHER" id="PTHR43445:SF3">
    <property type="entry name" value="UDP-N-ACETYLMURAMATE--L-ALANINE LIGASE"/>
    <property type="match status" value="1"/>
</dbReference>
<dbReference type="SUPFAM" id="SSF53623">
    <property type="entry name" value="MurD-like peptide ligases, catalytic domain"/>
    <property type="match status" value="1"/>
</dbReference>
<protein>
    <recommendedName>
        <fullName evidence="3 14">UDP-N-acetylmuramate--L-alanine ligase</fullName>
        <ecNumber evidence="3 14">6.3.2.8</ecNumber>
    </recommendedName>
    <alternativeName>
        <fullName evidence="14">UDP-N-acetylmuramoyl-L-alanine synthetase</fullName>
    </alternativeName>
</protein>
<dbReference type="GO" id="GO:0005737">
    <property type="term" value="C:cytoplasm"/>
    <property type="evidence" value="ECO:0007669"/>
    <property type="project" value="UniProtKB-SubCell"/>
</dbReference>
<evidence type="ECO:0000259" key="17">
    <source>
        <dbReference type="Pfam" id="PF08245"/>
    </source>
</evidence>
<evidence type="ECO:0000313" key="19">
    <source>
        <dbReference type="Proteomes" id="UP000190449"/>
    </source>
</evidence>
<sequence length="461" mass="50795">MNLIPSSRVKRLHFVGIGGAGMSGIAEVLFENGFVVTGSDTGDGPSIEYLKELGIPIFPSHEAKNVENADLLVYSSAVQMDNPEIVEAKSRRIPVIRRAEMLGELMRLKYTLAVSGTHGKTTTTSMLGSIWEAAGEDPTVIVGGVVKGKGSGAKVGRGRYLIAESDEFDRSFLSMMPSSAIITNIDREHLDTYGTLDAIKDAFVAFANKVPFYGQVVVCIDNPNIQSVLTRFTKPVVTYGFSRQAMYRAGNVRVEQGVSHFDVLKNNQLLGEFSIRIPGKHNVLNATATIALSHEENIPLEIVRRALSEFTGVKRRFEWIGEAAGVMVYDDYAHHPTETAATLQGARDTFPDKRIVVVFQPHLYTRTRDQYETFAEVFANCDELLTLEIYKAREKPIPGISGKLIVDSAIARGHQNAKFVETKENALAVLAQDVRPGDLVLFMGAGDIWKMERPFLEALKK</sequence>
<proteinExistence type="inferred from homology"/>
<evidence type="ECO:0000256" key="7">
    <source>
        <dbReference type="ARBA" id="ARBA00022741"/>
    </source>
</evidence>
<keyword evidence="12 14" id="KW-0961">Cell wall biogenesis/degradation</keyword>
<dbReference type="EC" id="6.3.2.8" evidence="3 14"/>
<comment type="subcellular location">
    <subcellularLocation>
        <location evidence="1 14">Cytoplasm</location>
    </subcellularLocation>
</comment>
<comment type="pathway">
    <text evidence="2 14">Cell wall biogenesis; peptidoglycan biosynthesis.</text>
</comment>
<accession>A0A1T4QJU4</accession>
<dbReference type="InterPro" id="IPR036565">
    <property type="entry name" value="Mur-like_cat_sf"/>
</dbReference>
<dbReference type="Gene3D" id="3.40.1190.10">
    <property type="entry name" value="Mur-like, catalytic domain"/>
    <property type="match status" value="1"/>
</dbReference>
<dbReference type="InterPro" id="IPR036615">
    <property type="entry name" value="Mur_ligase_C_dom_sf"/>
</dbReference>
<dbReference type="InterPro" id="IPR050061">
    <property type="entry name" value="MurCDEF_pg_biosynth"/>
</dbReference>
<dbReference type="InterPro" id="IPR013221">
    <property type="entry name" value="Mur_ligase_cen"/>
</dbReference>
<dbReference type="AlphaFoldDB" id="A0A1T4QJU4"/>
<dbReference type="InterPro" id="IPR004101">
    <property type="entry name" value="Mur_ligase_C"/>
</dbReference>
<dbReference type="GO" id="GO:0008360">
    <property type="term" value="P:regulation of cell shape"/>
    <property type="evidence" value="ECO:0007669"/>
    <property type="project" value="UniProtKB-KW"/>
</dbReference>
<feature type="domain" description="Mur ligase C-terminal" evidence="16">
    <location>
        <begin position="315"/>
        <end position="446"/>
    </location>
</feature>
<dbReference type="Gene3D" id="3.90.190.20">
    <property type="entry name" value="Mur ligase, C-terminal domain"/>
    <property type="match status" value="1"/>
</dbReference>
<dbReference type="GO" id="GO:0071555">
    <property type="term" value="P:cell wall organization"/>
    <property type="evidence" value="ECO:0007669"/>
    <property type="project" value="UniProtKB-KW"/>
</dbReference>
<keyword evidence="6 14" id="KW-0132">Cell division</keyword>
<evidence type="ECO:0000256" key="1">
    <source>
        <dbReference type="ARBA" id="ARBA00004496"/>
    </source>
</evidence>
<dbReference type="Pfam" id="PF02875">
    <property type="entry name" value="Mur_ligase_C"/>
    <property type="match status" value="1"/>
</dbReference>
<feature type="domain" description="Mur ligase N-terminal catalytic" evidence="15">
    <location>
        <begin position="12"/>
        <end position="110"/>
    </location>
</feature>
<dbReference type="PANTHER" id="PTHR43445">
    <property type="entry name" value="UDP-N-ACETYLMURAMATE--L-ALANINE LIGASE-RELATED"/>
    <property type="match status" value="1"/>
</dbReference>
<evidence type="ECO:0000256" key="13">
    <source>
        <dbReference type="ARBA" id="ARBA00047833"/>
    </source>
</evidence>
<evidence type="ECO:0000256" key="4">
    <source>
        <dbReference type="ARBA" id="ARBA00022490"/>
    </source>
</evidence>
<dbReference type="GO" id="GO:0005524">
    <property type="term" value="F:ATP binding"/>
    <property type="evidence" value="ECO:0007669"/>
    <property type="project" value="UniProtKB-UniRule"/>
</dbReference>
<evidence type="ECO:0000259" key="15">
    <source>
        <dbReference type="Pfam" id="PF01225"/>
    </source>
</evidence>
<dbReference type="InterPro" id="IPR000713">
    <property type="entry name" value="Mur_ligase_N"/>
</dbReference>
<dbReference type="InterPro" id="IPR005758">
    <property type="entry name" value="UDP-N-AcMur_Ala_ligase_MurC"/>
</dbReference>